<evidence type="ECO:0000313" key="2">
    <source>
        <dbReference type="EMBL" id="VFS67668.1"/>
    </source>
</evidence>
<feature type="transmembrane region" description="Helical" evidence="1">
    <location>
        <begin position="179"/>
        <end position="198"/>
    </location>
</feature>
<feature type="transmembrane region" description="Helical" evidence="1">
    <location>
        <begin position="20"/>
        <end position="39"/>
    </location>
</feature>
<keyword evidence="1" id="KW-1133">Transmembrane helix</keyword>
<dbReference type="AlphaFoldDB" id="A0A485B828"/>
<accession>A0A485B828</accession>
<protein>
    <submittedName>
        <fullName evidence="2">Uncharacterized protein</fullName>
    </submittedName>
</protein>
<organism evidence="2 3">
    <name type="scientific">Raoultella terrigena</name>
    <name type="common">Klebsiella terrigena</name>
    <dbReference type="NCBI Taxonomy" id="577"/>
    <lineage>
        <taxon>Bacteria</taxon>
        <taxon>Pseudomonadati</taxon>
        <taxon>Pseudomonadota</taxon>
        <taxon>Gammaproteobacteria</taxon>
        <taxon>Enterobacterales</taxon>
        <taxon>Enterobacteriaceae</taxon>
        <taxon>Klebsiella/Raoultella group</taxon>
        <taxon>Raoultella</taxon>
    </lineage>
</organism>
<keyword evidence="1" id="KW-0812">Transmembrane</keyword>
<evidence type="ECO:0000256" key="1">
    <source>
        <dbReference type="SAM" id="Phobius"/>
    </source>
</evidence>
<reference evidence="2 3" key="1">
    <citation type="submission" date="2019-03" db="EMBL/GenBank/DDBJ databases">
        <authorList>
            <consortium name="Pathogen Informatics"/>
        </authorList>
    </citation>
    <scope>NUCLEOTIDE SEQUENCE [LARGE SCALE GENOMIC DNA]</scope>
    <source>
        <strain evidence="2 3">NCTC13038</strain>
    </source>
</reference>
<sequence length="274" mass="30802">MSDVASAANNISAFISSESLKLFLGVLVPGIMKYALLGLRKFFDIQPAEKIAVTEKRSKVLAAISGMMNERLTDAGKNTIKALYETIGMFYPLSINERLLTFLRENSLSYDDRDFRSFIKAPLAQGVESGSVSLYNVRYRRERKQRALFSGISFLILFAAFMLFAGIAKNSTGPEKTFFIVMAMAFYLLNFAFVFFIMNEFERSRRARQFYKKFAPWLRQKIDQQDAAAPSPEAGQRELPSAFSSTGLTYRISGGAAGAVARQNRPPMVEYEGR</sequence>
<proteinExistence type="predicted"/>
<dbReference type="Proteomes" id="UP000332594">
    <property type="component" value="Unassembled WGS sequence"/>
</dbReference>
<feature type="transmembrane region" description="Helical" evidence="1">
    <location>
        <begin position="147"/>
        <end position="167"/>
    </location>
</feature>
<dbReference type="EMBL" id="CAADJG010000002">
    <property type="protein sequence ID" value="VFS67668.1"/>
    <property type="molecule type" value="Genomic_DNA"/>
</dbReference>
<name>A0A485B828_RAOTE</name>
<dbReference type="RefSeq" id="WP_134525359.1">
    <property type="nucleotide sequence ID" value="NZ_BJNO01000004.1"/>
</dbReference>
<keyword evidence="1" id="KW-0472">Membrane</keyword>
<gene>
    <name evidence="2" type="ORF">NCTC13038_01167</name>
</gene>
<evidence type="ECO:0000313" key="3">
    <source>
        <dbReference type="Proteomes" id="UP000332594"/>
    </source>
</evidence>